<dbReference type="GO" id="GO:0034080">
    <property type="term" value="P:CENP-A containing chromatin assembly"/>
    <property type="evidence" value="ECO:0007669"/>
    <property type="project" value="InterPro"/>
</dbReference>
<dbReference type="Pfam" id="PF13096">
    <property type="entry name" value="CENP-P"/>
    <property type="match status" value="1"/>
</dbReference>
<dbReference type="InterPro" id="IPR027801">
    <property type="entry name" value="CENP-P"/>
</dbReference>
<dbReference type="PANTHER" id="PTHR28577">
    <property type="entry name" value="CENTROMERE PROTEIN P"/>
    <property type="match status" value="1"/>
</dbReference>
<keyword evidence="1" id="KW-0175">Coiled coil</keyword>
<sequence>MDNNIYQVYEDEIQSLEEEIKQLTEKYEDSQQESTIFSDEEILMAKKLFQREFQRQLKGCDSPSDLKAQLESLEADLSFLMKFTGIHFTNHSKKTMEKTKTRTVQKHRLSGNCHSLSFQLEFQLLEMQNKENVSIVVTDLSVIMESGEDSDVSKFVSSTEERGDLLAFFRSLLSYAEWYKHRRCTFQHFK</sequence>
<dbReference type="PANTHER" id="PTHR28577:SF1">
    <property type="entry name" value="CENTROMERE PROTEIN P"/>
    <property type="match status" value="1"/>
</dbReference>
<dbReference type="AlphaFoldDB" id="A0A093ENT6"/>
<evidence type="ECO:0000313" key="3">
    <source>
        <dbReference type="Proteomes" id="UP000054190"/>
    </source>
</evidence>
<evidence type="ECO:0000313" key="2">
    <source>
        <dbReference type="EMBL" id="KFV45234.1"/>
    </source>
</evidence>
<organism evidence="2 3">
    <name type="scientific">Tyto alba</name>
    <name type="common">Barn owl</name>
    <dbReference type="NCBI Taxonomy" id="56313"/>
    <lineage>
        <taxon>Eukaryota</taxon>
        <taxon>Metazoa</taxon>
        <taxon>Chordata</taxon>
        <taxon>Craniata</taxon>
        <taxon>Vertebrata</taxon>
        <taxon>Euteleostomi</taxon>
        <taxon>Archelosauria</taxon>
        <taxon>Archosauria</taxon>
        <taxon>Dinosauria</taxon>
        <taxon>Saurischia</taxon>
        <taxon>Theropoda</taxon>
        <taxon>Coelurosauria</taxon>
        <taxon>Aves</taxon>
        <taxon>Neognathae</taxon>
        <taxon>Neoaves</taxon>
        <taxon>Telluraves</taxon>
        <taxon>Strigiformes</taxon>
        <taxon>Tytonidae</taxon>
        <taxon>Tyto</taxon>
    </lineage>
</organism>
<protein>
    <submittedName>
        <fullName evidence="2">Centromere protein P</fullName>
    </submittedName>
</protein>
<reference evidence="2 3" key="1">
    <citation type="submission" date="2014-04" db="EMBL/GenBank/DDBJ databases">
        <title>Genome evolution of avian class.</title>
        <authorList>
            <person name="Zhang G."/>
            <person name="Li C."/>
        </authorList>
    </citation>
    <scope>NUCLEOTIDE SEQUENCE [LARGE SCALE GENOMIC DNA]</scope>
    <source>
        <strain evidence="2">BGI_N341</strain>
    </source>
</reference>
<dbReference type="Proteomes" id="UP000054190">
    <property type="component" value="Unassembled WGS sequence"/>
</dbReference>
<feature type="non-terminal residue" evidence="2">
    <location>
        <position position="190"/>
    </location>
</feature>
<feature type="coiled-coil region" evidence="1">
    <location>
        <begin position="6"/>
        <end position="33"/>
    </location>
</feature>
<gene>
    <name evidence="2" type="ORF">N341_00791</name>
</gene>
<name>A0A093ENT6_TYTAL</name>
<accession>A0A093ENT6</accession>
<proteinExistence type="predicted"/>
<evidence type="ECO:0000256" key="1">
    <source>
        <dbReference type="SAM" id="Coils"/>
    </source>
</evidence>
<dbReference type="GO" id="GO:0005634">
    <property type="term" value="C:nucleus"/>
    <property type="evidence" value="ECO:0007669"/>
    <property type="project" value="TreeGrafter"/>
</dbReference>
<keyword evidence="3" id="KW-1185">Reference proteome</keyword>
<dbReference type="EMBL" id="KK374464">
    <property type="protein sequence ID" value="KFV45234.1"/>
    <property type="molecule type" value="Genomic_DNA"/>
</dbReference>
<dbReference type="GO" id="GO:0000775">
    <property type="term" value="C:chromosome, centromeric region"/>
    <property type="evidence" value="ECO:0007669"/>
    <property type="project" value="InterPro"/>
</dbReference>